<sequence>MKQIIFVCLGNICRSPMAEMIMQNLITNQNLNSQIQVKSCATSTYEIGNSPHPGTIAELKEHNIPIIEHYARQITLSDFEQADIIIGMDQQNIIDLKQMAPVEYRNKIYLAYEAIGKKLEVQDPWYDHKFDRTYQQLNELLPIWLEKIMN</sequence>
<keyword evidence="4" id="KW-0904">Protein phosphatase</keyword>
<dbReference type="CDD" id="cd16343">
    <property type="entry name" value="LMWPTP"/>
    <property type="match status" value="1"/>
</dbReference>
<dbReference type="Pfam" id="PF01451">
    <property type="entry name" value="LMWPc"/>
    <property type="match status" value="1"/>
</dbReference>
<feature type="active site" evidence="6">
    <location>
        <position position="14"/>
    </location>
</feature>
<dbReference type="SUPFAM" id="SSF52788">
    <property type="entry name" value="Phosphotyrosine protein phosphatases I"/>
    <property type="match status" value="1"/>
</dbReference>
<evidence type="ECO:0000259" key="7">
    <source>
        <dbReference type="SMART" id="SM00226"/>
    </source>
</evidence>
<accession>A0A2N7AUI9</accession>
<dbReference type="PANTHER" id="PTHR11717">
    <property type="entry name" value="LOW MOLECULAR WEIGHT PROTEIN TYROSINE PHOSPHATASE"/>
    <property type="match status" value="1"/>
</dbReference>
<dbReference type="InterPro" id="IPR050438">
    <property type="entry name" value="LMW_PTPase"/>
</dbReference>
<gene>
    <name evidence="8" type="ORF">CBP76_06155</name>
</gene>
<feature type="active site" description="Nucleophile" evidence="6">
    <location>
        <position position="8"/>
    </location>
</feature>
<dbReference type="RefSeq" id="WP_102196073.1">
    <property type="nucleotide sequence ID" value="NZ_NIPR01000015.1"/>
</dbReference>
<protein>
    <recommendedName>
        <fullName evidence="2">protein-tyrosine-phosphatase</fullName>
        <ecNumber evidence="2">3.1.3.48</ecNumber>
    </recommendedName>
</protein>
<keyword evidence="9" id="KW-1185">Reference proteome</keyword>
<dbReference type="Proteomes" id="UP000235649">
    <property type="component" value="Unassembled WGS sequence"/>
</dbReference>
<dbReference type="SMART" id="SM00226">
    <property type="entry name" value="LMWPc"/>
    <property type="match status" value="1"/>
</dbReference>
<dbReference type="InterPro" id="IPR017867">
    <property type="entry name" value="Tyr_phospatase_low_mol_wt"/>
</dbReference>
<dbReference type="InterPro" id="IPR036196">
    <property type="entry name" value="Ptyr_pPase_sf"/>
</dbReference>
<evidence type="ECO:0000256" key="1">
    <source>
        <dbReference type="ARBA" id="ARBA00011063"/>
    </source>
</evidence>
<dbReference type="EC" id="3.1.3.48" evidence="2"/>
<evidence type="ECO:0000313" key="8">
    <source>
        <dbReference type="EMBL" id="PMD70769.1"/>
    </source>
</evidence>
<reference evidence="8 9" key="1">
    <citation type="submission" date="2017-05" db="EMBL/GenBank/DDBJ databases">
        <title>Lactobacillus nurukis nov., sp. nov., isolated from nuruk.</title>
        <authorList>
            <person name="Kim S.-J."/>
        </authorList>
    </citation>
    <scope>NUCLEOTIDE SEQUENCE [LARGE SCALE GENOMIC DNA]</scope>
    <source>
        <strain evidence="8 9">SYF10-1a</strain>
    </source>
</reference>
<evidence type="ECO:0000256" key="5">
    <source>
        <dbReference type="ARBA" id="ARBA00051722"/>
    </source>
</evidence>
<dbReference type="AlphaFoldDB" id="A0A2N7AUI9"/>
<evidence type="ECO:0000256" key="6">
    <source>
        <dbReference type="PIRSR" id="PIRSR617867-1"/>
    </source>
</evidence>
<organism evidence="8 9">
    <name type="scientific">Companilactobacillus nuruki</name>
    <dbReference type="NCBI Taxonomy" id="1993540"/>
    <lineage>
        <taxon>Bacteria</taxon>
        <taxon>Bacillati</taxon>
        <taxon>Bacillota</taxon>
        <taxon>Bacilli</taxon>
        <taxon>Lactobacillales</taxon>
        <taxon>Lactobacillaceae</taxon>
        <taxon>Companilactobacillus</taxon>
    </lineage>
</organism>
<evidence type="ECO:0000313" key="9">
    <source>
        <dbReference type="Proteomes" id="UP000235649"/>
    </source>
</evidence>
<proteinExistence type="inferred from homology"/>
<dbReference type="Gene3D" id="3.40.50.2300">
    <property type="match status" value="1"/>
</dbReference>
<dbReference type="PRINTS" id="PR00719">
    <property type="entry name" value="LMWPTPASE"/>
</dbReference>
<evidence type="ECO:0000256" key="3">
    <source>
        <dbReference type="ARBA" id="ARBA00022801"/>
    </source>
</evidence>
<dbReference type="OrthoDB" id="9784339at2"/>
<comment type="catalytic activity">
    <reaction evidence="5">
        <text>O-phospho-L-tyrosyl-[protein] + H2O = L-tyrosyl-[protein] + phosphate</text>
        <dbReference type="Rhea" id="RHEA:10684"/>
        <dbReference type="Rhea" id="RHEA-COMP:10136"/>
        <dbReference type="Rhea" id="RHEA-COMP:20101"/>
        <dbReference type="ChEBI" id="CHEBI:15377"/>
        <dbReference type="ChEBI" id="CHEBI:43474"/>
        <dbReference type="ChEBI" id="CHEBI:46858"/>
        <dbReference type="ChEBI" id="CHEBI:61978"/>
        <dbReference type="EC" id="3.1.3.48"/>
    </reaction>
</comment>
<evidence type="ECO:0000256" key="2">
    <source>
        <dbReference type="ARBA" id="ARBA00013064"/>
    </source>
</evidence>
<keyword evidence="3" id="KW-0378">Hydrolase</keyword>
<dbReference type="EMBL" id="NIPR01000015">
    <property type="protein sequence ID" value="PMD70769.1"/>
    <property type="molecule type" value="Genomic_DNA"/>
</dbReference>
<dbReference type="PANTHER" id="PTHR11717:SF7">
    <property type="entry name" value="LOW MOLECULAR WEIGHT PHOSPHOTYROSINE PROTEIN PHOSPHATASE"/>
    <property type="match status" value="1"/>
</dbReference>
<name>A0A2N7AUI9_9LACO</name>
<dbReference type="InterPro" id="IPR023485">
    <property type="entry name" value="Ptyr_pPase"/>
</dbReference>
<comment type="similarity">
    <text evidence="1">Belongs to the low molecular weight phosphotyrosine protein phosphatase family.</text>
</comment>
<feature type="active site" description="Proton donor" evidence="6">
    <location>
        <position position="123"/>
    </location>
</feature>
<evidence type="ECO:0000256" key="4">
    <source>
        <dbReference type="ARBA" id="ARBA00022912"/>
    </source>
</evidence>
<dbReference type="GO" id="GO:0004725">
    <property type="term" value="F:protein tyrosine phosphatase activity"/>
    <property type="evidence" value="ECO:0007669"/>
    <property type="project" value="UniProtKB-EC"/>
</dbReference>
<feature type="domain" description="Phosphotyrosine protein phosphatase I" evidence="7">
    <location>
        <begin position="2"/>
        <end position="147"/>
    </location>
</feature>
<comment type="caution">
    <text evidence="8">The sequence shown here is derived from an EMBL/GenBank/DDBJ whole genome shotgun (WGS) entry which is preliminary data.</text>
</comment>